<gene>
    <name evidence="2" type="ORF">NHX12_005826</name>
</gene>
<reference evidence="2" key="1">
    <citation type="submission" date="2022-07" db="EMBL/GenBank/DDBJ databases">
        <title>Chromosome-level genome of Muraenolepis orangiensis.</title>
        <authorList>
            <person name="Kim J."/>
        </authorList>
    </citation>
    <scope>NUCLEOTIDE SEQUENCE</scope>
    <source>
        <strain evidence="2">KU_S4_2022</strain>
        <tissue evidence="2">Muscle</tissue>
    </source>
</reference>
<dbReference type="PANTHER" id="PTHR37445:SF3">
    <property type="entry name" value="ZINC FINGER PHD-TYPE DOMAIN-CONTAINING PROTEIN"/>
    <property type="match status" value="1"/>
</dbReference>
<comment type="caution">
    <text evidence="2">The sequence shown here is derived from an EMBL/GenBank/DDBJ whole genome shotgun (WGS) entry which is preliminary data.</text>
</comment>
<organism evidence="2 3">
    <name type="scientific">Muraenolepis orangiensis</name>
    <name type="common">Patagonian moray cod</name>
    <dbReference type="NCBI Taxonomy" id="630683"/>
    <lineage>
        <taxon>Eukaryota</taxon>
        <taxon>Metazoa</taxon>
        <taxon>Chordata</taxon>
        <taxon>Craniata</taxon>
        <taxon>Vertebrata</taxon>
        <taxon>Euteleostomi</taxon>
        <taxon>Actinopterygii</taxon>
        <taxon>Neopterygii</taxon>
        <taxon>Teleostei</taxon>
        <taxon>Neoteleostei</taxon>
        <taxon>Acanthomorphata</taxon>
        <taxon>Zeiogadaria</taxon>
        <taxon>Gadariae</taxon>
        <taxon>Gadiformes</taxon>
        <taxon>Muraenolepidoidei</taxon>
        <taxon>Muraenolepididae</taxon>
        <taxon>Muraenolepis</taxon>
    </lineage>
</organism>
<proteinExistence type="predicted"/>
<accession>A0A9Q0DVS1</accession>
<name>A0A9Q0DVS1_9TELE</name>
<dbReference type="OrthoDB" id="6778856at2759"/>
<keyword evidence="3" id="KW-1185">Reference proteome</keyword>
<dbReference type="EMBL" id="JANIIK010000112">
    <property type="protein sequence ID" value="KAJ3593492.1"/>
    <property type="molecule type" value="Genomic_DNA"/>
</dbReference>
<evidence type="ECO:0000256" key="1">
    <source>
        <dbReference type="SAM" id="MobiDB-lite"/>
    </source>
</evidence>
<dbReference type="AlphaFoldDB" id="A0A9Q0DVS1"/>
<dbReference type="PANTHER" id="PTHR37445">
    <property type="entry name" value="PROTEIN CBG24663"/>
    <property type="match status" value="1"/>
</dbReference>
<evidence type="ECO:0000313" key="3">
    <source>
        <dbReference type="Proteomes" id="UP001148018"/>
    </source>
</evidence>
<protein>
    <submittedName>
        <fullName evidence="2">Uncharacterized protein</fullName>
    </submittedName>
</protein>
<evidence type="ECO:0000313" key="2">
    <source>
        <dbReference type="EMBL" id="KAJ3593492.1"/>
    </source>
</evidence>
<feature type="region of interest" description="Disordered" evidence="1">
    <location>
        <begin position="1"/>
        <end position="20"/>
    </location>
</feature>
<dbReference type="Proteomes" id="UP001148018">
    <property type="component" value="Unassembled WGS sequence"/>
</dbReference>
<sequence length="188" mass="21114">MKSHPAEVPGKSWATIASSSNPERDAFTTIVKCSINEHTQEEEGKAARDKNLIIHRAPESQHINAEERKSHDASFIKELLEHQLNIPSVKFMDIIRLGAKKEGPRQVILADLIDKRKIMASLRNLKDATPPFNSISVGHDTTENERKRVNILVSQDKEKEAEDGTGTKYRVRGPPCNLKIVRLKPVVP</sequence>